<evidence type="ECO:0000256" key="8">
    <source>
        <dbReference type="ARBA" id="ARBA00023136"/>
    </source>
</evidence>
<comment type="caution">
    <text evidence="9">The sequence shown here is derived from an EMBL/GenBank/DDBJ whole genome shotgun (WGS) entry which is preliminary data.</text>
</comment>
<dbReference type="EMBL" id="JACGWN010000007">
    <property type="protein sequence ID" value="KAL0443672.1"/>
    <property type="molecule type" value="Genomic_DNA"/>
</dbReference>
<gene>
    <name evidence="9" type="ORF">Slati_2089900</name>
</gene>
<reference evidence="9" key="2">
    <citation type="journal article" date="2024" name="Plant">
        <title>Genomic evolution and insights into agronomic trait innovations of Sesamum species.</title>
        <authorList>
            <person name="Miao H."/>
            <person name="Wang L."/>
            <person name="Qu L."/>
            <person name="Liu H."/>
            <person name="Sun Y."/>
            <person name="Le M."/>
            <person name="Wang Q."/>
            <person name="Wei S."/>
            <person name="Zheng Y."/>
            <person name="Lin W."/>
            <person name="Duan Y."/>
            <person name="Cao H."/>
            <person name="Xiong S."/>
            <person name="Wang X."/>
            <person name="Wei L."/>
            <person name="Li C."/>
            <person name="Ma Q."/>
            <person name="Ju M."/>
            <person name="Zhao R."/>
            <person name="Li G."/>
            <person name="Mu C."/>
            <person name="Tian Q."/>
            <person name="Mei H."/>
            <person name="Zhang T."/>
            <person name="Gao T."/>
            <person name="Zhang H."/>
        </authorList>
    </citation>
    <scope>NUCLEOTIDE SEQUENCE</scope>
    <source>
        <strain evidence="9">KEN1</strain>
    </source>
</reference>
<name>A0AAW2WT43_9LAMI</name>
<evidence type="ECO:0000256" key="1">
    <source>
        <dbReference type="ARBA" id="ARBA00004389"/>
    </source>
</evidence>
<evidence type="ECO:0000256" key="7">
    <source>
        <dbReference type="ARBA" id="ARBA00022989"/>
    </source>
</evidence>
<accession>A0AAW2WT43</accession>
<protein>
    <submittedName>
        <fullName evidence="9">UDP-glycosyltransferase TURAN</fullName>
    </submittedName>
</protein>
<evidence type="ECO:0000256" key="2">
    <source>
        <dbReference type="ARBA" id="ARBA00004922"/>
    </source>
</evidence>
<keyword evidence="7" id="KW-1133">Transmembrane helix</keyword>
<dbReference type="GO" id="GO:0005789">
    <property type="term" value="C:endoplasmic reticulum membrane"/>
    <property type="evidence" value="ECO:0007669"/>
    <property type="project" value="UniProtKB-SubCell"/>
</dbReference>
<dbReference type="InterPro" id="IPR026051">
    <property type="entry name" value="ALG1-like"/>
</dbReference>
<proteinExistence type="predicted"/>
<evidence type="ECO:0000256" key="3">
    <source>
        <dbReference type="ARBA" id="ARBA00022676"/>
    </source>
</evidence>
<dbReference type="PANTHER" id="PTHR13036:SF0">
    <property type="entry name" value="CHITOBIOSYLDIPHOSPHODOLICHOL BETA-MANNOSYLTRANSFERASE"/>
    <property type="match status" value="1"/>
</dbReference>
<reference evidence="9" key="1">
    <citation type="submission" date="2020-06" db="EMBL/GenBank/DDBJ databases">
        <authorList>
            <person name="Li T."/>
            <person name="Hu X."/>
            <person name="Zhang T."/>
            <person name="Song X."/>
            <person name="Zhang H."/>
            <person name="Dai N."/>
            <person name="Sheng W."/>
            <person name="Hou X."/>
            <person name="Wei L."/>
        </authorList>
    </citation>
    <scope>NUCLEOTIDE SEQUENCE</scope>
    <source>
        <strain evidence="9">KEN1</strain>
        <tissue evidence="9">Leaf</tissue>
    </source>
</reference>
<dbReference type="PANTHER" id="PTHR13036">
    <property type="entry name" value="BETA1,4 MANNOSYLTRANSFERASE"/>
    <property type="match status" value="1"/>
</dbReference>
<sequence length="66" mass="7232">MGKRNRVAVVVLGDIGRSPRMQYHALSLARQACLDVDIVGYGGTFVPCDAPVKMSEISWPKPDFVL</sequence>
<keyword evidence="3" id="KW-0328">Glycosyltransferase</keyword>
<keyword evidence="5" id="KW-0812">Transmembrane</keyword>
<organism evidence="9">
    <name type="scientific">Sesamum latifolium</name>
    <dbReference type="NCBI Taxonomy" id="2727402"/>
    <lineage>
        <taxon>Eukaryota</taxon>
        <taxon>Viridiplantae</taxon>
        <taxon>Streptophyta</taxon>
        <taxon>Embryophyta</taxon>
        <taxon>Tracheophyta</taxon>
        <taxon>Spermatophyta</taxon>
        <taxon>Magnoliopsida</taxon>
        <taxon>eudicotyledons</taxon>
        <taxon>Gunneridae</taxon>
        <taxon>Pentapetalae</taxon>
        <taxon>asterids</taxon>
        <taxon>lamiids</taxon>
        <taxon>Lamiales</taxon>
        <taxon>Pedaliaceae</taxon>
        <taxon>Sesamum</taxon>
    </lineage>
</organism>
<evidence type="ECO:0000256" key="5">
    <source>
        <dbReference type="ARBA" id="ARBA00022692"/>
    </source>
</evidence>
<evidence type="ECO:0000256" key="4">
    <source>
        <dbReference type="ARBA" id="ARBA00022679"/>
    </source>
</evidence>
<dbReference type="GO" id="GO:0000030">
    <property type="term" value="F:mannosyltransferase activity"/>
    <property type="evidence" value="ECO:0007669"/>
    <property type="project" value="InterPro"/>
</dbReference>
<comment type="subcellular location">
    <subcellularLocation>
        <location evidence="1">Endoplasmic reticulum membrane</location>
        <topology evidence="1">Single-pass membrane protein</topology>
    </subcellularLocation>
</comment>
<dbReference type="AlphaFoldDB" id="A0AAW2WT43"/>
<evidence type="ECO:0000313" key="9">
    <source>
        <dbReference type="EMBL" id="KAL0443672.1"/>
    </source>
</evidence>
<keyword evidence="4" id="KW-0808">Transferase</keyword>
<keyword evidence="6" id="KW-0256">Endoplasmic reticulum</keyword>
<keyword evidence="8" id="KW-0472">Membrane</keyword>
<comment type="pathway">
    <text evidence="2">Protein modification; protein glycosylation.</text>
</comment>
<evidence type="ECO:0000256" key="6">
    <source>
        <dbReference type="ARBA" id="ARBA00022824"/>
    </source>
</evidence>